<protein>
    <submittedName>
        <fullName evidence="3">Zf-CCHC domain-containing protein</fullName>
    </submittedName>
</protein>
<dbReference type="AlphaFoldDB" id="A0A5D3BRR5"/>
<dbReference type="OrthoDB" id="1747743at2759"/>
<dbReference type="InterPro" id="IPR021109">
    <property type="entry name" value="Peptidase_aspartic_dom_sf"/>
</dbReference>
<dbReference type="EMBL" id="SSTD01016371">
    <property type="protein sequence ID" value="TYK00946.1"/>
    <property type="molecule type" value="Genomic_DNA"/>
</dbReference>
<comment type="caution">
    <text evidence="3">The sequence shown here is derived from an EMBL/GenBank/DDBJ whole genome shotgun (WGS) entry which is preliminary data.</text>
</comment>
<evidence type="ECO:0000256" key="1">
    <source>
        <dbReference type="SAM" id="MobiDB-lite"/>
    </source>
</evidence>
<evidence type="ECO:0000313" key="4">
    <source>
        <dbReference type="Proteomes" id="UP000321393"/>
    </source>
</evidence>
<accession>A0A5D3BRR5</accession>
<dbReference type="Pfam" id="PF08284">
    <property type="entry name" value="RVP_2"/>
    <property type="match status" value="1"/>
</dbReference>
<evidence type="ECO:0000313" key="3">
    <source>
        <dbReference type="EMBL" id="TYK00946.1"/>
    </source>
</evidence>
<proteinExistence type="predicted"/>
<feature type="region of interest" description="Disordered" evidence="1">
    <location>
        <begin position="1"/>
        <end position="33"/>
    </location>
</feature>
<dbReference type="CDD" id="cd00303">
    <property type="entry name" value="retropepsin_like"/>
    <property type="match status" value="1"/>
</dbReference>
<evidence type="ECO:0000313" key="5">
    <source>
        <dbReference type="Proteomes" id="UP000321947"/>
    </source>
</evidence>
<dbReference type="Gene3D" id="2.40.70.10">
    <property type="entry name" value="Acid Proteases"/>
    <property type="match status" value="1"/>
</dbReference>
<gene>
    <name evidence="3" type="ORF">E5676_scaffold602G001220</name>
    <name evidence="2" type="ORF">E6C27_scaffold21G003940</name>
</gene>
<dbReference type="PANTHER" id="PTHR35046">
    <property type="entry name" value="ZINC KNUCKLE (CCHC-TYPE) FAMILY PROTEIN"/>
    <property type="match status" value="1"/>
</dbReference>
<reference evidence="4 5" key="1">
    <citation type="submission" date="2019-08" db="EMBL/GenBank/DDBJ databases">
        <title>Draft genome sequences of two oriental melons (Cucumis melo L. var makuwa).</title>
        <authorList>
            <person name="Kwon S.-Y."/>
        </authorList>
    </citation>
    <scope>NUCLEOTIDE SEQUENCE [LARGE SCALE GENOMIC DNA]</scope>
    <source>
        <strain evidence="5">cv. Chang Bougi</strain>
        <strain evidence="4">cv. SW 3</strain>
        <tissue evidence="3">Leaf</tissue>
    </source>
</reference>
<name>A0A5D3BRR5_CUCMM</name>
<dbReference type="Proteomes" id="UP000321393">
    <property type="component" value="Unassembled WGS sequence"/>
</dbReference>
<dbReference type="Proteomes" id="UP000321947">
    <property type="component" value="Unassembled WGS sequence"/>
</dbReference>
<dbReference type="PANTHER" id="PTHR35046:SF9">
    <property type="entry name" value="RNA-DIRECTED DNA POLYMERASE"/>
    <property type="match status" value="1"/>
</dbReference>
<sequence>MAANSSLTKEEEKDKTSAPNGKKTEAIPKKQTENVYQRPNLSKCFHFGQADHFSNFFPKRKTIAILEEDEDVAEEQEGNFDQDEEILEPDEGETLSCVLQRVLIAPKNKNSHQHRHSLSMTRCTIQSKVCNMIIDSGSSENFVSKKLVTALKLKTEPHSNPYEIEWIKKGGDIQIKEICSVPLLIGGSYKDQIVCDVLDMWMFAISCLGRRGSMMFK</sequence>
<dbReference type="EMBL" id="SSTE01000903">
    <property type="protein sequence ID" value="KAA0066333.1"/>
    <property type="molecule type" value="Genomic_DNA"/>
</dbReference>
<feature type="compositionally biased region" description="Basic and acidic residues" evidence="1">
    <location>
        <begin position="8"/>
        <end position="32"/>
    </location>
</feature>
<organism evidence="3 5">
    <name type="scientific">Cucumis melo var. makuwa</name>
    <name type="common">Oriental melon</name>
    <dbReference type="NCBI Taxonomy" id="1194695"/>
    <lineage>
        <taxon>Eukaryota</taxon>
        <taxon>Viridiplantae</taxon>
        <taxon>Streptophyta</taxon>
        <taxon>Embryophyta</taxon>
        <taxon>Tracheophyta</taxon>
        <taxon>Spermatophyta</taxon>
        <taxon>Magnoliopsida</taxon>
        <taxon>eudicotyledons</taxon>
        <taxon>Gunneridae</taxon>
        <taxon>Pentapetalae</taxon>
        <taxon>rosids</taxon>
        <taxon>fabids</taxon>
        <taxon>Cucurbitales</taxon>
        <taxon>Cucurbitaceae</taxon>
        <taxon>Benincaseae</taxon>
        <taxon>Cucumis</taxon>
    </lineage>
</organism>
<evidence type="ECO:0000313" key="2">
    <source>
        <dbReference type="EMBL" id="KAA0066333.1"/>
    </source>
</evidence>